<dbReference type="Pfam" id="PF05050">
    <property type="entry name" value="Methyltransf_21"/>
    <property type="match status" value="1"/>
</dbReference>
<dbReference type="InterPro" id="IPR006342">
    <property type="entry name" value="FkbM_mtfrase"/>
</dbReference>
<name>A0A931BDD1_9BACT</name>
<dbReference type="PANTHER" id="PTHR34203:SF15">
    <property type="entry name" value="SLL1173 PROTEIN"/>
    <property type="match status" value="1"/>
</dbReference>
<evidence type="ECO:0000313" key="2">
    <source>
        <dbReference type="EMBL" id="MBF9140511.1"/>
    </source>
</evidence>
<protein>
    <submittedName>
        <fullName evidence="2">FkbM family methyltransferase</fullName>
    </submittedName>
</protein>
<dbReference type="EMBL" id="JADQDP010000001">
    <property type="protein sequence ID" value="MBF9140511.1"/>
    <property type="molecule type" value="Genomic_DNA"/>
</dbReference>
<dbReference type="Gene3D" id="3.40.50.150">
    <property type="entry name" value="Vaccinia Virus protein VP39"/>
    <property type="match status" value="1"/>
</dbReference>
<dbReference type="GO" id="GO:0032259">
    <property type="term" value="P:methylation"/>
    <property type="evidence" value="ECO:0007669"/>
    <property type="project" value="UniProtKB-KW"/>
</dbReference>
<comment type="caution">
    <text evidence="2">The sequence shown here is derived from an EMBL/GenBank/DDBJ whole genome shotgun (WGS) entry which is preliminary data.</text>
</comment>
<sequence length="277" mass="31395">MFNYLVNSFKRKMARRITQKHPMVLDTFAIPGIGNGQVQFANWENPLVEKKVFTKETVDFFKKFLHPGDFAIDIGANIGHTTVQMALATGPTGLTLGFDPNPYVFEILQRNATLNPGLVRIGAHNLAISEQDDEFYYNSSEASFNNGGISKTASNKHGKYSLSTKIKGVNLEAFLEKEYPDFLNKLTLIKIDTEGYDKEIIRSIAGLITKYKPVIISECFGKNSDEEKFEQFNLLESLGYSLFYFTDFVATTDIIPITRKEDMLKYKHFDFYATPNA</sequence>
<organism evidence="2 3">
    <name type="scientific">Hymenobacter properus</name>
    <dbReference type="NCBI Taxonomy" id="2791026"/>
    <lineage>
        <taxon>Bacteria</taxon>
        <taxon>Pseudomonadati</taxon>
        <taxon>Bacteroidota</taxon>
        <taxon>Cytophagia</taxon>
        <taxon>Cytophagales</taxon>
        <taxon>Hymenobacteraceae</taxon>
        <taxon>Hymenobacter</taxon>
    </lineage>
</organism>
<dbReference type="Proteomes" id="UP000645610">
    <property type="component" value="Unassembled WGS sequence"/>
</dbReference>
<evidence type="ECO:0000313" key="3">
    <source>
        <dbReference type="Proteomes" id="UP000645610"/>
    </source>
</evidence>
<gene>
    <name evidence="2" type="ORF">I2I01_02635</name>
</gene>
<evidence type="ECO:0000259" key="1">
    <source>
        <dbReference type="Pfam" id="PF05050"/>
    </source>
</evidence>
<feature type="domain" description="Methyltransferase FkbM" evidence="1">
    <location>
        <begin position="73"/>
        <end position="241"/>
    </location>
</feature>
<dbReference type="RefSeq" id="WP_196284860.1">
    <property type="nucleotide sequence ID" value="NZ_JADQDP010000001.1"/>
</dbReference>
<proteinExistence type="predicted"/>
<accession>A0A931BDD1</accession>
<dbReference type="InterPro" id="IPR029063">
    <property type="entry name" value="SAM-dependent_MTases_sf"/>
</dbReference>
<reference evidence="2 3" key="1">
    <citation type="submission" date="2020-11" db="EMBL/GenBank/DDBJ databases">
        <authorList>
            <person name="Kim M.K."/>
        </authorList>
    </citation>
    <scope>NUCLEOTIDE SEQUENCE [LARGE SCALE GENOMIC DNA]</scope>
    <source>
        <strain evidence="2 3">BT439</strain>
    </source>
</reference>
<keyword evidence="2" id="KW-0489">Methyltransferase</keyword>
<dbReference type="InterPro" id="IPR052514">
    <property type="entry name" value="SAM-dependent_MTase"/>
</dbReference>
<keyword evidence="2" id="KW-0808">Transferase</keyword>
<dbReference type="AlphaFoldDB" id="A0A931BDD1"/>
<dbReference type="GO" id="GO:0008168">
    <property type="term" value="F:methyltransferase activity"/>
    <property type="evidence" value="ECO:0007669"/>
    <property type="project" value="UniProtKB-KW"/>
</dbReference>
<dbReference type="PANTHER" id="PTHR34203">
    <property type="entry name" value="METHYLTRANSFERASE, FKBM FAMILY PROTEIN"/>
    <property type="match status" value="1"/>
</dbReference>
<keyword evidence="3" id="KW-1185">Reference proteome</keyword>
<dbReference type="SUPFAM" id="SSF53335">
    <property type="entry name" value="S-adenosyl-L-methionine-dependent methyltransferases"/>
    <property type="match status" value="1"/>
</dbReference>
<dbReference type="NCBIfam" id="TIGR01444">
    <property type="entry name" value="fkbM_fam"/>
    <property type="match status" value="1"/>
</dbReference>